<accession>A0A388LJ48</accession>
<dbReference type="EMBL" id="BFEA01000402">
    <property type="protein sequence ID" value="GBG82297.1"/>
    <property type="molecule type" value="Genomic_DNA"/>
</dbReference>
<dbReference type="InterPro" id="IPR017907">
    <property type="entry name" value="Znf_RING_CS"/>
</dbReference>
<evidence type="ECO:0000256" key="1">
    <source>
        <dbReference type="ARBA" id="ARBA00022723"/>
    </source>
</evidence>
<reference evidence="7 8" key="1">
    <citation type="journal article" date="2018" name="Cell">
        <title>The Chara Genome: Secondary Complexity and Implications for Plant Terrestrialization.</title>
        <authorList>
            <person name="Nishiyama T."/>
            <person name="Sakayama H."/>
            <person name="Vries J.D."/>
            <person name="Buschmann H."/>
            <person name="Saint-Marcoux D."/>
            <person name="Ullrich K.K."/>
            <person name="Haas F.B."/>
            <person name="Vanderstraeten L."/>
            <person name="Becker D."/>
            <person name="Lang D."/>
            <person name="Vosolsobe S."/>
            <person name="Rombauts S."/>
            <person name="Wilhelmsson P.K.I."/>
            <person name="Janitza P."/>
            <person name="Kern R."/>
            <person name="Heyl A."/>
            <person name="Rumpler F."/>
            <person name="Villalobos L.I.A.C."/>
            <person name="Clay J.M."/>
            <person name="Skokan R."/>
            <person name="Toyoda A."/>
            <person name="Suzuki Y."/>
            <person name="Kagoshima H."/>
            <person name="Schijlen E."/>
            <person name="Tajeshwar N."/>
            <person name="Catarino B."/>
            <person name="Hetherington A.J."/>
            <person name="Saltykova A."/>
            <person name="Bonnot C."/>
            <person name="Breuninger H."/>
            <person name="Symeonidi A."/>
            <person name="Radhakrishnan G.V."/>
            <person name="Van Nieuwerburgh F."/>
            <person name="Deforce D."/>
            <person name="Chang C."/>
            <person name="Karol K.G."/>
            <person name="Hedrich R."/>
            <person name="Ulvskov P."/>
            <person name="Glockner G."/>
            <person name="Delwiche C.F."/>
            <person name="Petrasek J."/>
            <person name="Van de Peer Y."/>
            <person name="Friml J."/>
            <person name="Beilby M."/>
            <person name="Dolan L."/>
            <person name="Kohara Y."/>
            <person name="Sugano S."/>
            <person name="Fujiyama A."/>
            <person name="Delaux P.-M."/>
            <person name="Quint M."/>
            <person name="TheiBen G."/>
            <person name="Hagemann M."/>
            <person name="Harholt J."/>
            <person name="Dunand C."/>
            <person name="Zachgo S."/>
            <person name="Langdale J."/>
            <person name="Maumus F."/>
            <person name="Straeten D.V.D."/>
            <person name="Gould S.B."/>
            <person name="Rensing S.A."/>
        </authorList>
    </citation>
    <scope>NUCLEOTIDE SEQUENCE [LARGE SCALE GENOMIC DNA]</scope>
    <source>
        <strain evidence="7 8">S276</strain>
    </source>
</reference>
<dbReference type="InterPro" id="IPR001841">
    <property type="entry name" value="Znf_RING"/>
</dbReference>
<evidence type="ECO:0000259" key="6">
    <source>
        <dbReference type="PROSITE" id="PS50089"/>
    </source>
</evidence>
<organism evidence="7 8">
    <name type="scientific">Chara braunii</name>
    <name type="common">Braun's stonewort</name>
    <dbReference type="NCBI Taxonomy" id="69332"/>
    <lineage>
        <taxon>Eukaryota</taxon>
        <taxon>Viridiplantae</taxon>
        <taxon>Streptophyta</taxon>
        <taxon>Charophyceae</taxon>
        <taxon>Charales</taxon>
        <taxon>Characeae</taxon>
        <taxon>Chara</taxon>
    </lineage>
</organism>
<dbReference type="InterPro" id="IPR013083">
    <property type="entry name" value="Znf_RING/FYVE/PHD"/>
</dbReference>
<name>A0A388LJ48_CHABU</name>
<dbReference type="PROSITE" id="PS00518">
    <property type="entry name" value="ZF_RING_1"/>
    <property type="match status" value="1"/>
</dbReference>
<dbReference type="GO" id="GO:0043122">
    <property type="term" value="P:regulation of canonical NF-kappaB signal transduction"/>
    <property type="evidence" value="ECO:0007669"/>
    <property type="project" value="TreeGrafter"/>
</dbReference>
<evidence type="ECO:0000256" key="2">
    <source>
        <dbReference type="ARBA" id="ARBA00022771"/>
    </source>
</evidence>
<proteinExistence type="predicted"/>
<keyword evidence="2 4" id="KW-0863">Zinc-finger</keyword>
<dbReference type="AlphaFoldDB" id="A0A388LJ48"/>
<dbReference type="Gene3D" id="3.30.40.10">
    <property type="entry name" value="Zinc/RING finger domain, C3HC4 (zinc finger)"/>
    <property type="match status" value="1"/>
</dbReference>
<dbReference type="STRING" id="69332.A0A388LJ48"/>
<comment type="caution">
    <text evidence="7">The sequence shown here is derived from an EMBL/GenBank/DDBJ whole genome shotgun (WGS) entry which is preliminary data.</text>
</comment>
<evidence type="ECO:0000313" key="8">
    <source>
        <dbReference type="Proteomes" id="UP000265515"/>
    </source>
</evidence>
<feature type="domain" description="RING-type" evidence="6">
    <location>
        <begin position="20"/>
        <end position="60"/>
    </location>
</feature>
<sequence length="321" mass="34405">MGVDLDLVVYADLLDPEMFCPICTDALSSEDALETPCGHVFCSGCLIPFVRTYTQCPRDRRPTRAADLKRVKDHNPFVYRLLGSLTVRCKKHKEGCTWQGEFSEASSHLANGCPESRQRSCAVGNGSVIINSTSTSSSSLSSSPSPSSSSSSSSSSAPSPTSVASPVSHLLDKTDSVISAGAARFIPPRLSSLDKILSRLDKVTSPSSTGGRGDRSIAENAVPNSPSPSPSPSPSHSPSPSNCNSGSCFECFRREIELRKAKAENKKKELHIEGLRSALSLLVSLVEDSCNDTAKVSTREREKMTSTNMDILKTVQHILLL</sequence>
<dbReference type="SUPFAM" id="SSF57850">
    <property type="entry name" value="RING/U-box"/>
    <property type="match status" value="1"/>
</dbReference>
<dbReference type="PANTHER" id="PTHR10131">
    <property type="entry name" value="TNF RECEPTOR ASSOCIATED FACTOR"/>
    <property type="match status" value="1"/>
</dbReference>
<dbReference type="GO" id="GO:0008270">
    <property type="term" value="F:zinc ion binding"/>
    <property type="evidence" value="ECO:0007669"/>
    <property type="project" value="UniProtKB-KW"/>
</dbReference>
<dbReference type="OrthoDB" id="9049620at2759"/>
<evidence type="ECO:0000256" key="5">
    <source>
        <dbReference type="SAM" id="MobiDB-lite"/>
    </source>
</evidence>
<keyword evidence="3" id="KW-0862">Zinc</keyword>
<keyword evidence="8" id="KW-1185">Reference proteome</keyword>
<feature type="region of interest" description="Disordered" evidence="5">
    <location>
        <begin position="133"/>
        <end position="167"/>
    </location>
</feature>
<feature type="region of interest" description="Disordered" evidence="5">
    <location>
        <begin position="202"/>
        <end position="241"/>
    </location>
</feature>
<dbReference type="Pfam" id="PF13639">
    <property type="entry name" value="zf-RING_2"/>
    <property type="match status" value="1"/>
</dbReference>
<gene>
    <name evidence="7" type="ORF">CBR_g34581</name>
</gene>
<dbReference type="SMART" id="SM00184">
    <property type="entry name" value="RING"/>
    <property type="match status" value="1"/>
</dbReference>
<evidence type="ECO:0000256" key="4">
    <source>
        <dbReference type="PROSITE-ProRule" id="PRU00175"/>
    </source>
</evidence>
<dbReference type="Gramene" id="GBG82297">
    <property type="protein sequence ID" value="GBG82297"/>
    <property type="gene ID" value="CBR_g34581"/>
</dbReference>
<evidence type="ECO:0000313" key="7">
    <source>
        <dbReference type="EMBL" id="GBG82297.1"/>
    </source>
</evidence>
<dbReference type="PANTHER" id="PTHR10131:SF157">
    <property type="entry name" value="RECEPTOR-ASSOCIATED FACTOR, PUTATIVE-RELATED"/>
    <property type="match status" value="1"/>
</dbReference>
<feature type="compositionally biased region" description="Pro residues" evidence="5">
    <location>
        <begin position="225"/>
        <end position="237"/>
    </location>
</feature>
<dbReference type="Proteomes" id="UP000265515">
    <property type="component" value="Unassembled WGS sequence"/>
</dbReference>
<dbReference type="PROSITE" id="PS50089">
    <property type="entry name" value="ZF_RING_2"/>
    <property type="match status" value="1"/>
</dbReference>
<evidence type="ECO:0000256" key="3">
    <source>
        <dbReference type="ARBA" id="ARBA00022833"/>
    </source>
</evidence>
<keyword evidence="1" id="KW-0479">Metal-binding</keyword>
<protein>
    <recommendedName>
        <fullName evidence="6">RING-type domain-containing protein</fullName>
    </recommendedName>
</protein>